<dbReference type="InterPro" id="IPR003016">
    <property type="entry name" value="2-oxoA_DH_lipoyl-BS"/>
</dbReference>
<evidence type="ECO:0000256" key="1">
    <source>
        <dbReference type="ARBA" id="ARBA00001938"/>
    </source>
</evidence>
<feature type="domain" description="Lipoyl-binding" evidence="9">
    <location>
        <begin position="3"/>
        <end position="78"/>
    </location>
</feature>
<dbReference type="InterPro" id="IPR023213">
    <property type="entry name" value="CAT-like_dom_sf"/>
</dbReference>
<dbReference type="EC" id="2.3.1.-" evidence="7"/>
<evidence type="ECO:0000256" key="4">
    <source>
        <dbReference type="ARBA" id="ARBA00022679"/>
    </source>
</evidence>
<dbReference type="PROSITE" id="PS51826">
    <property type="entry name" value="PSBD"/>
    <property type="match status" value="1"/>
</dbReference>
<dbReference type="EMBL" id="JBEPML010000003">
    <property type="protein sequence ID" value="MET3790934.1"/>
    <property type="molecule type" value="Genomic_DNA"/>
</dbReference>
<comment type="caution">
    <text evidence="11">The sequence shown here is derived from an EMBL/GenBank/DDBJ whole genome shotgun (WGS) entry which is preliminary data.</text>
</comment>
<dbReference type="PANTHER" id="PTHR43178:SF5">
    <property type="entry name" value="LIPOAMIDE ACYLTRANSFERASE COMPONENT OF BRANCHED-CHAIN ALPHA-KETO ACID DEHYDROGENASE COMPLEX, MITOCHONDRIAL"/>
    <property type="match status" value="1"/>
</dbReference>
<dbReference type="CDD" id="cd06849">
    <property type="entry name" value="lipoyl_domain"/>
    <property type="match status" value="1"/>
</dbReference>
<dbReference type="SUPFAM" id="SSF51230">
    <property type="entry name" value="Single hybrid motif"/>
    <property type="match status" value="1"/>
</dbReference>
<dbReference type="Pfam" id="PF00364">
    <property type="entry name" value="Biotin_lipoyl"/>
    <property type="match status" value="1"/>
</dbReference>
<keyword evidence="4 7" id="KW-0808">Transferase</keyword>
<comment type="similarity">
    <text evidence="2 7">Belongs to the 2-oxoacid dehydrogenase family.</text>
</comment>
<dbReference type="Proteomes" id="UP001549076">
    <property type="component" value="Unassembled WGS sequence"/>
</dbReference>
<dbReference type="GO" id="GO:0043754">
    <property type="term" value="F:dihydrolipoamide branched chain acyltransferase activity"/>
    <property type="evidence" value="ECO:0007669"/>
    <property type="project" value="UniProtKB-EC"/>
</dbReference>
<protein>
    <recommendedName>
        <fullName evidence="7">Dihydrolipoamide acetyltransferase component of pyruvate dehydrogenase complex</fullName>
        <ecNumber evidence="7">2.3.1.-</ecNumber>
    </recommendedName>
</protein>
<feature type="region of interest" description="Disordered" evidence="8">
    <location>
        <begin position="85"/>
        <end position="154"/>
    </location>
</feature>
<dbReference type="PANTHER" id="PTHR43178">
    <property type="entry name" value="DIHYDROLIPOAMIDE ACETYLTRANSFERASE COMPONENT OF PYRUVATE DEHYDROGENASE COMPLEX"/>
    <property type="match status" value="1"/>
</dbReference>
<evidence type="ECO:0000313" key="11">
    <source>
        <dbReference type="EMBL" id="MET3790934.1"/>
    </source>
</evidence>
<evidence type="ECO:0000256" key="5">
    <source>
        <dbReference type="ARBA" id="ARBA00022823"/>
    </source>
</evidence>
<dbReference type="Pfam" id="PF00198">
    <property type="entry name" value="2-oxoacid_dh"/>
    <property type="match status" value="1"/>
</dbReference>
<dbReference type="PROSITE" id="PS50968">
    <property type="entry name" value="BIOTINYL_LIPOYL"/>
    <property type="match status" value="1"/>
</dbReference>
<sequence length="437" mass="46712">MGEHVIRLPDVGEGVAEAELVEWHVKVGDMVREDTVLAAVMTDKATVEIPSPVEGEILWLGAEIGDTVAIGSPIVRLKVAGEGNVQEGDATPEAPEAPQLPPQEKKVVPDNPAKPAAVEPEKKQPVAAPAQPGGTRSAGIGAPRREGEKPLASPAVRLRAREAGIDLRQVPGSGPAGRIGHEDLDAFIARGPQPGKVSGLVRNDRVEEIKVVGLRRKIAEKMQLAKARIPHITYVEEVDVTALEDLRAGLNKQKPGADRPKLTLLPFLMRAMVKAIAEQPHLNALYDDDAGIIRQYGGVHIGIAAQTASGLVVPVVKHVEARDLWECGAELNRLAEAAKSGTATREELSGSTITITSLGAMGGVVTTPVINYPEVAIIGVNKMMVRPMWDGTQFVPRKMMNLSSSFDHRVIDGWDAAVFVQRIKALLETPAMIFVEG</sequence>
<dbReference type="InterPro" id="IPR050743">
    <property type="entry name" value="2-oxoacid_DH_E2_comp"/>
</dbReference>
<evidence type="ECO:0000256" key="3">
    <source>
        <dbReference type="ARBA" id="ARBA00011484"/>
    </source>
</evidence>
<evidence type="ECO:0000256" key="7">
    <source>
        <dbReference type="RuleBase" id="RU003423"/>
    </source>
</evidence>
<accession>A0ABV2MWR7</accession>
<organism evidence="11 12">
    <name type="scientific">Aquamicrobium terrae</name>
    <dbReference type="NCBI Taxonomy" id="1324945"/>
    <lineage>
        <taxon>Bacteria</taxon>
        <taxon>Pseudomonadati</taxon>
        <taxon>Pseudomonadota</taxon>
        <taxon>Alphaproteobacteria</taxon>
        <taxon>Hyphomicrobiales</taxon>
        <taxon>Phyllobacteriaceae</taxon>
        <taxon>Aquamicrobium</taxon>
    </lineage>
</organism>
<name>A0ABV2MWR7_9HYPH</name>
<keyword evidence="12" id="KW-1185">Reference proteome</keyword>
<gene>
    <name evidence="11" type="ORF">ABID37_001137</name>
</gene>
<dbReference type="Gene3D" id="4.10.320.10">
    <property type="entry name" value="E3-binding domain"/>
    <property type="match status" value="1"/>
</dbReference>
<evidence type="ECO:0000313" key="12">
    <source>
        <dbReference type="Proteomes" id="UP001549076"/>
    </source>
</evidence>
<comment type="cofactor">
    <cofactor evidence="1 7">
        <name>(R)-lipoate</name>
        <dbReference type="ChEBI" id="CHEBI:83088"/>
    </cofactor>
</comment>
<dbReference type="Gene3D" id="2.40.50.100">
    <property type="match status" value="1"/>
</dbReference>
<dbReference type="InterPro" id="IPR036625">
    <property type="entry name" value="E3-bd_dom_sf"/>
</dbReference>
<keyword evidence="6 7" id="KW-0012">Acyltransferase</keyword>
<dbReference type="PROSITE" id="PS00189">
    <property type="entry name" value="LIPOYL"/>
    <property type="match status" value="1"/>
</dbReference>
<evidence type="ECO:0000256" key="2">
    <source>
        <dbReference type="ARBA" id="ARBA00007317"/>
    </source>
</evidence>
<comment type="subunit">
    <text evidence="3">Forms a 24-polypeptide structural core with octahedral symmetry.</text>
</comment>
<dbReference type="SUPFAM" id="SSF52777">
    <property type="entry name" value="CoA-dependent acyltransferases"/>
    <property type="match status" value="1"/>
</dbReference>
<keyword evidence="5 7" id="KW-0450">Lipoyl</keyword>
<evidence type="ECO:0000259" key="10">
    <source>
        <dbReference type="PROSITE" id="PS51826"/>
    </source>
</evidence>
<proteinExistence type="inferred from homology"/>
<reference evidence="11 12" key="1">
    <citation type="submission" date="2024-06" db="EMBL/GenBank/DDBJ databases">
        <title>Genomic Encyclopedia of Type Strains, Phase IV (KMG-IV): sequencing the most valuable type-strain genomes for metagenomic binning, comparative biology and taxonomic classification.</title>
        <authorList>
            <person name="Goeker M."/>
        </authorList>
    </citation>
    <scope>NUCLEOTIDE SEQUENCE [LARGE SCALE GENOMIC DNA]</scope>
    <source>
        <strain evidence="11 12">DSM 27865</strain>
    </source>
</reference>
<feature type="domain" description="Peripheral subunit-binding (PSBD)" evidence="10">
    <location>
        <begin position="151"/>
        <end position="188"/>
    </location>
</feature>
<dbReference type="InterPro" id="IPR011053">
    <property type="entry name" value="Single_hybrid_motif"/>
</dbReference>
<dbReference type="SUPFAM" id="SSF47005">
    <property type="entry name" value="Peripheral subunit-binding domain of 2-oxo acid dehydrogenase complex"/>
    <property type="match status" value="1"/>
</dbReference>
<evidence type="ECO:0000259" key="9">
    <source>
        <dbReference type="PROSITE" id="PS50968"/>
    </source>
</evidence>
<dbReference type="InterPro" id="IPR001078">
    <property type="entry name" value="2-oxoacid_DH_actylTfrase"/>
</dbReference>
<evidence type="ECO:0000256" key="8">
    <source>
        <dbReference type="SAM" id="MobiDB-lite"/>
    </source>
</evidence>
<dbReference type="InterPro" id="IPR004167">
    <property type="entry name" value="PSBD"/>
</dbReference>
<evidence type="ECO:0000256" key="6">
    <source>
        <dbReference type="ARBA" id="ARBA00023315"/>
    </source>
</evidence>
<dbReference type="Pfam" id="PF02817">
    <property type="entry name" value="E3_binding"/>
    <property type="match status" value="1"/>
</dbReference>
<dbReference type="Gene3D" id="3.30.559.10">
    <property type="entry name" value="Chloramphenicol acetyltransferase-like domain"/>
    <property type="match status" value="1"/>
</dbReference>
<dbReference type="InterPro" id="IPR000089">
    <property type="entry name" value="Biotin_lipoyl"/>
</dbReference>
<dbReference type="RefSeq" id="WP_354193183.1">
    <property type="nucleotide sequence ID" value="NZ_JBEPML010000003.1"/>
</dbReference>